<organism evidence="6 7">
    <name type="scientific">Candidatus Faecalibacterium gallistercoris</name>
    <dbReference type="NCBI Taxonomy" id="2838579"/>
    <lineage>
        <taxon>Bacteria</taxon>
        <taxon>Bacillati</taxon>
        <taxon>Bacillota</taxon>
        <taxon>Clostridia</taxon>
        <taxon>Eubacteriales</taxon>
        <taxon>Oscillospiraceae</taxon>
        <taxon>Faecalibacterium</taxon>
    </lineage>
</organism>
<dbReference type="EMBL" id="DXBJ01000017">
    <property type="protein sequence ID" value="HIZ57441.1"/>
    <property type="molecule type" value="Genomic_DNA"/>
</dbReference>
<accession>A0A9D2FF07</accession>
<dbReference type="FunFam" id="1.10.10.10:FF:000001">
    <property type="entry name" value="LysR family transcriptional regulator"/>
    <property type="match status" value="1"/>
</dbReference>
<evidence type="ECO:0000256" key="2">
    <source>
        <dbReference type="ARBA" id="ARBA00023015"/>
    </source>
</evidence>
<evidence type="ECO:0000256" key="4">
    <source>
        <dbReference type="ARBA" id="ARBA00023163"/>
    </source>
</evidence>
<dbReference type="PANTHER" id="PTHR30126">
    <property type="entry name" value="HTH-TYPE TRANSCRIPTIONAL REGULATOR"/>
    <property type="match status" value="1"/>
</dbReference>
<proteinExistence type="inferred from homology"/>
<evidence type="ECO:0000313" key="6">
    <source>
        <dbReference type="EMBL" id="HIZ57441.1"/>
    </source>
</evidence>
<evidence type="ECO:0000259" key="5">
    <source>
        <dbReference type="PROSITE" id="PS50931"/>
    </source>
</evidence>
<dbReference type="InterPro" id="IPR000847">
    <property type="entry name" value="LysR_HTH_N"/>
</dbReference>
<gene>
    <name evidence="6" type="ORF">H9725_02475</name>
</gene>
<dbReference type="GO" id="GO:0000976">
    <property type="term" value="F:transcription cis-regulatory region binding"/>
    <property type="evidence" value="ECO:0007669"/>
    <property type="project" value="TreeGrafter"/>
</dbReference>
<dbReference type="Pfam" id="PF00126">
    <property type="entry name" value="HTH_1"/>
    <property type="match status" value="1"/>
</dbReference>
<dbReference type="PRINTS" id="PR00039">
    <property type="entry name" value="HTHLYSR"/>
</dbReference>
<feature type="domain" description="HTH lysR-type" evidence="5">
    <location>
        <begin position="1"/>
        <end position="58"/>
    </location>
</feature>
<evidence type="ECO:0000256" key="3">
    <source>
        <dbReference type="ARBA" id="ARBA00023125"/>
    </source>
</evidence>
<dbReference type="PANTHER" id="PTHR30126:SF91">
    <property type="entry name" value="LYSR FAMILY TRANSCRIPTIONAL REGULATOR"/>
    <property type="match status" value="1"/>
</dbReference>
<dbReference type="GO" id="GO:0003700">
    <property type="term" value="F:DNA-binding transcription factor activity"/>
    <property type="evidence" value="ECO:0007669"/>
    <property type="project" value="InterPro"/>
</dbReference>
<sequence length="301" mass="33779">MTERALTGFVKVVELGSFTAAADALFISQSALSQQIRTLENQLRFTLFQHGSRQVTLTAAGRSFYPKAKQILRLYESAVKEGIAIEQNTRPPHRHLFLACQDTALSTFCYELFAMTPGLCVEFSPLVQYCANRADVWRALDSGEADLSFQMECAGIAARGLQFTPILSLPELCFPFNVPDSLPQRILSLDEALACRWIFAFPSSETLYETEIAHQARKKGGFVIQPGTVESAAYGLPTLMLTPCIYHRRPSFDWVRMLRWGEGSRFGVVTSAAPDETVLRYIEEIRTVIRARQHQLFGILN</sequence>
<dbReference type="PROSITE" id="PS50931">
    <property type="entry name" value="HTH_LYSR"/>
    <property type="match status" value="1"/>
</dbReference>
<dbReference type="InterPro" id="IPR036390">
    <property type="entry name" value="WH_DNA-bd_sf"/>
</dbReference>
<dbReference type="SUPFAM" id="SSF46785">
    <property type="entry name" value="Winged helix' DNA-binding domain"/>
    <property type="match status" value="1"/>
</dbReference>
<keyword evidence="2" id="KW-0805">Transcription regulation</keyword>
<dbReference type="InterPro" id="IPR036388">
    <property type="entry name" value="WH-like_DNA-bd_sf"/>
</dbReference>
<comment type="caution">
    <text evidence="6">The sequence shown here is derived from an EMBL/GenBank/DDBJ whole genome shotgun (WGS) entry which is preliminary data.</text>
</comment>
<protein>
    <submittedName>
        <fullName evidence="6">LysR family transcriptional regulator</fullName>
    </submittedName>
</protein>
<name>A0A9D2FF07_9FIRM</name>
<dbReference type="Gene3D" id="1.10.10.10">
    <property type="entry name" value="Winged helix-like DNA-binding domain superfamily/Winged helix DNA-binding domain"/>
    <property type="match status" value="1"/>
</dbReference>
<dbReference type="Proteomes" id="UP000824065">
    <property type="component" value="Unassembled WGS sequence"/>
</dbReference>
<comment type="similarity">
    <text evidence="1">Belongs to the LysR transcriptional regulatory family.</text>
</comment>
<keyword evidence="3" id="KW-0238">DNA-binding</keyword>
<reference evidence="6" key="1">
    <citation type="journal article" date="2021" name="PeerJ">
        <title>Extensive microbial diversity within the chicken gut microbiome revealed by metagenomics and culture.</title>
        <authorList>
            <person name="Gilroy R."/>
            <person name="Ravi A."/>
            <person name="Getino M."/>
            <person name="Pursley I."/>
            <person name="Horton D.L."/>
            <person name="Alikhan N.F."/>
            <person name="Baker D."/>
            <person name="Gharbi K."/>
            <person name="Hall N."/>
            <person name="Watson M."/>
            <person name="Adriaenssens E.M."/>
            <person name="Foster-Nyarko E."/>
            <person name="Jarju S."/>
            <person name="Secka A."/>
            <person name="Antonio M."/>
            <person name="Oren A."/>
            <person name="Chaudhuri R.R."/>
            <person name="La Ragione R."/>
            <person name="Hildebrand F."/>
            <person name="Pallen M.J."/>
        </authorList>
    </citation>
    <scope>NUCLEOTIDE SEQUENCE</scope>
    <source>
        <strain evidence="6">ChiBcec16-3735</strain>
    </source>
</reference>
<evidence type="ECO:0000313" key="7">
    <source>
        <dbReference type="Proteomes" id="UP000824065"/>
    </source>
</evidence>
<dbReference type="AlphaFoldDB" id="A0A9D2FF07"/>
<evidence type="ECO:0000256" key="1">
    <source>
        <dbReference type="ARBA" id="ARBA00009437"/>
    </source>
</evidence>
<keyword evidence="4" id="KW-0804">Transcription</keyword>
<reference evidence="6" key="2">
    <citation type="submission" date="2021-04" db="EMBL/GenBank/DDBJ databases">
        <authorList>
            <person name="Gilroy R."/>
        </authorList>
    </citation>
    <scope>NUCLEOTIDE SEQUENCE</scope>
    <source>
        <strain evidence="6">ChiBcec16-3735</strain>
    </source>
</reference>